<evidence type="ECO:0000313" key="2">
    <source>
        <dbReference type="Proteomes" id="UP001420932"/>
    </source>
</evidence>
<proteinExistence type="predicted"/>
<organism evidence="1 2">
    <name type="scientific">Stephania yunnanensis</name>
    <dbReference type="NCBI Taxonomy" id="152371"/>
    <lineage>
        <taxon>Eukaryota</taxon>
        <taxon>Viridiplantae</taxon>
        <taxon>Streptophyta</taxon>
        <taxon>Embryophyta</taxon>
        <taxon>Tracheophyta</taxon>
        <taxon>Spermatophyta</taxon>
        <taxon>Magnoliopsida</taxon>
        <taxon>Ranunculales</taxon>
        <taxon>Menispermaceae</taxon>
        <taxon>Menispermoideae</taxon>
        <taxon>Cissampelideae</taxon>
        <taxon>Stephania</taxon>
    </lineage>
</organism>
<sequence>MLREPLLLDMKMIFLHHDYFSDSHSKLCSFGSRLETSQQLSPLITTSMAPLNFEPP</sequence>
<protein>
    <submittedName>
        <fullName evidence="1">Uncharacterized protein</fullName>
    </submittedName>
</protein>
<accession>A0AAP0K2E3</accession>
<dbReference type="AlphaFoldDB" id="A0AAP0K2E3"/>
<dbReference type="Proteomes" id="UP001420932">
    <property type="component" value="Unassembled WGS sequence"/>
</dbReference>
<evidence type="ECO:0000313" key="1">
    <source>
        <dbReference type="EMBL" id="KAK9143445.1"/>
    </source>
</evidence>
<reference evidence="1 2" key="1">
    <citation type="submission" date="2024-01" db="EMBL/GenBank/DDBJ databases">
        <title>Genome assemblies of Stephania.</title>
        <authorList>
            <person name="Yang L."/>
        </authorList>
    </citation>
    <scope>NUCLEOTIDE SEQUENCE [LARGE SCALE GENOMIC DNA]</scope>
    <source>
        <strain evidence="1">YNDBR</strain>
        <tissue evidence="1">Leaf</tissue>
    </source>
</reference>
<dbReference type="EMBL" id="JBBNAF010000005">
    <property type="protein sequence ID" value="KAK9143445.1"/>
    <property type="molecule type" value="Genomic_DNA"/>
</dbReference>
<comment type="caution">
    <text evidence="1">The sequence shown here is derived from an EMBL/GenBank/DDBJ whole genome shotgun (WGS) entry which is preliminary data.</text>
</comment>
<name>A0AAP0K2E3_9MAGN</name>
<gene>
    <name evidence="1" type="ORF">Syun_012845</name>
</gene>
<keyword evidence="2" id="KW-1185">Reference proteome</keyword>